<dbReference type="PANTHER" id="PTHR34315">
    <property type="match status" value="1"/>
</dbReference>
<dbReference type="PANTHER" id="PTHR34315:SF1">
    <property type="entry name" value="INTRADIOL RING-CLEAVAGE DIOXYGENASES DOMAIN-CONTAINING PROTEIN-RELATED"/>
    <property type="match status" value="1"/>
</dbReference>
<name>A0A4Z1PC31_9PEZI</name>
<dbReference type="GO" id="GO:0005506">
    <property type="term" value="F:iron ion binding"/>
    <property type="evidence" value="ECO:0007669"/>
    <property type="project" value="InterPro"/>
</dbReference>
<dbReference type="SUPFAM" id="SSF49482">
    <property type="entry name" value="Aromatic compound dioxygenase"/>
    <property type="match status" value="1"/>
</dbReference>
<gene>
    <name evidence="2" type="ORF">E6O75_ATG04104</name>
</gene>
<dbReference type="Gene3D" id="2.60.130.10">
    <property type="entry name" value="Aromatic compound dioxygenase"/>
    <property type="match status" value="1"/>
</dbReference>
<dbReference type="InterPro" id="IPR015889">
    <property type="entry name" value="Intradiol_dOase_core"/>
</dbReference>
<evidence type="ECO:0000256" key="1">
    <source>
        <dbReference type="SAM" id="SignalP"/>
    </source>
</evidence>
<dbReference type="EMBL" id="SNSC02000004">
    <property type="protein sequence ID" value="TID24899.1"/>
    <property type="molecule type" value="Genomic_DNA"/>
</dbReference>
<feature type="chain" id="PRO_5021320208" evidence="1">
    <location>
        <begin position="21"/>
        <end position="398"/>
    </location>
</feature>
<organism evidence="2 3">
    <name type="scientific">Venturia nashicola</name>
    <dbReference type="NCBI Taxonomy" id="86259"/>
    <lineage>
        <taxon>Eukaryota</taxon>
        <taxon>Fungi</taxon>
        <taxon>Dikarya</taxon>
        <taxon>Ascomycota</taxon>
        <taxon>Pezizomycotina</taxon>
        <taxon>Dothideomycetes</taxon>
        <taxon>Pleosporomycetidae</taxon>
        <taxon>Venturiales</taxon>
        <taxon>Venturiaceae</taxon>
        <taxon>Venturia</taxon>
    </lineage>
</organism>
<dbReference type="STRING" id="86259.A0A4Z1PC31"/>
<evidence type="ECO:0000313" key="3">
    <source>
        <dbReference type="Proteomes" id="UP000298493"/>
    </source>
</evidence>
<keyword evidence="2" id="KW-0223">Dioxygenase</keyword>
<sequence>MVQPSTLLTVLATGATLIRAHPGQSDESKFQELRKRSEYISQLDKRDLKHCVGELSKRGEYHGMVSRRQEKLKALRRAKGFEEHAPHYKAKRQNLFSAMATYFGFGGSSAALQKSHKSNLTIADFSRPDWAMLGQNKTIVLHPEVTEGPYYVSGEKIRKNVKDGQAGVDLHLDIQVINMATCSPISGGVYSGVVDPMNGGAKAASTTNIINNQALRGFQITDNDGAIEFETIIPGHYRGRAHHIHIATHLNTSIQSNLTIASGSGQILHVGQLYLDQDLLNLVEKQDPYRSNQAPLTLNKEDALLMQGSAGGADPVLEYVLIGKEVGDGVFGWINFGVDINAKRKMRAASACDEGGCRTMEGGWGVAWDMFKGWFGFGNVPKGEAVAGGGNVNAAVMR</sequence>
<keyword evidence="2" id="KW-0560">Oxidoreductase</keyword>
<dbReference type="AlphaFoldDB" id="A0A4Z1PC31"/>
<dbReference type="CDD" id="cd03457">
    <property type="entry name" value="intradiol_dioxygenase_like"/>
    <property type="match status" value="1"/>
</dbReference>
<feature type="signal peptide" evidence="1">
    <location>
        <begin position="1"/>
        <end position="20"/>
    </location>
</feature>
<keyword evidence="3" id="KW-1185">Reference proteome</keyword>
<evidence type="ECO:0000313" key="2">
    <source>
        <dbReference type="EMBL" id="TID24899.1"/>
    </source>
</evidence>
<keyword evidence="1" id="KW-0732">Signal</keyword>
<reference evidence="2 3" key="1">
    <citation type="submission" date="2019-04" db="EMBL/GenBank/DDBJ databases">
        <title>High contiguity whole genome sequence and gene annotation resource for two Venturia nashicola isolates.</title>
        <authorList>
            <person name="Prokchorchik M."/>
            <person name="Won K."/>
            <person name="Lee Y."/>
            <person name="Choi E.D."/>
            <person name="Segonzac C."/>
            <person name="Sohn K.H."/>
        </authorList>
    </citation>
    <scope>NUCLEOTIDE SEQUENCE [LARGE SCALE GENOMIC DNA]</scope>
    <source>
        <strain evidence="2 3">PRI2</strain>
    </source>
</reference>
<dbReference type="GO" id="GO:0016702">
    <property type="term" value="F:oxidoreductase activity, acting on single donors with incorporation of molecular oxygen, incorporation of two atoms of oxygen"/>
    <property type="evidence" value="ECO:0007669"/>
    <property type="project" value="InterPro"/>
</dbReference>
<protein>
    <submittedName>
        <fullName evidence="2">Extracellular dioxygenase-like protein</fullName>
    </submittedName>
</protein>
<comment type="caution">
    <text evidence="2">The sequence shown here is derived from an EMBL/GenBank/DDBJ whole genome shotgun (WGS) entry which is preliminary data.</text>
</comment>
<dbReference type="Proteomes" id="UP000298493">
    <property type="component" value="Unassembled WGS sequence"/>
</dbReference>
<accession>A0A4Z1PC31</accession>
<proteinExistence type="predicted"/>